<keyword evidence="4 10" id="KW-0067">ATP-binding</keyword>
<dbReference type="RefSeq" id="WP_078603561.1">
    <property type="nucleotide sequence ID" value="NZ_MPZV01000001.1"/>
</dbReference>
<dbReference type="PANTHER" id="PTHR11070">
    <property type="entry name" value="UVRD / RECB / PCRA DNA HELICASE FAMILY MEMBER"/>
    <property type="match status" value="1"/>
</dbReference>
<dbReference type="EC" id="5.6.2.4" evidence="7"/>
<dbReference type="EMBL" id="MPZV01000001">
    <property type="protein sequence ID" value="OOY24897.1"/>
    <property type="molecule type" value="Genomic_DNA"/>
</dbReference>
<dbReference type="PANTHER" id="PTHR11070:SF2">
    <property type="entry name" value="ATP-DEPENDENT DNA HELICASE SRS2"/>
    <property type="match status" value="1"/>
</dbReference>
<comment type="catalytic activity">
    <reaction evidence="6">
        <text>Couples ATP hydrolysis with the unwinding of duplex DNA by translocating in the 3'-5' direction.</text>
        <dbReference type="EC" id="5.6.2.4"/>
    </reaction>
</comment>
<evidence type="ECO:0000256" key="4">
    <source>
        <dbReference type="ARBA" id="ARBA00022840"/>
    </source>
</evidence>
<evidence type="ECO:0000256" key="3">
    <source>
        <dbReference type="ARBA" id="ARBA00022806"/>
    </source>
</evidence>
<sequence length="869" mass="98558">MPKRVNDTNSKEPSFALLRHKDFDSSLHKLFRLGGQNRKRFEKASGIIEAISHGGLEDLKRFPITNHGESRIRSCVKFDLGDGFRLITQQANKCIILLFVGNHDSCEKWLDRNKGLEVAFDKEAGTLMPIYKSAPDEGVILSPSPRPSEGPILGKLSALRVDELLEGVPARAVLKLSQLRGTVTANEIQGICADILAPDRRNLVQDVLCHLAADGVENAELRIDEFLGRTKTIECSDLSEVLAVKDGDTIRRLVVGSREYLEWLDRFSLEGDHLEWMLFMHPEQEMIVKEEFEGPSQLSGVSGSGKTCIAVRRALRLAGSSEGEKILLVTLNRSLAGLISNLVDAAADSAELRSRVKVTSFFELCQELLGEFEPERAHYYDAVSWKLNEHIDEVFREYYRCWTNSRTAEVLVPIHQSLYVQSINSEAYLREEFDWIRTALPPDKRPDYADTTKTERLGRTHPIQKEWRRAILKGLYGWEQKMEAVGVIDYLGLTTALLRYKDKLSNRFTRVVIDEAQDFGTMELSILRKLVPPAPNDIFLCGDIAQHILPKHRVLPEAGIDISGRRRRIQRNYRNTRQILEAAYHVLYQNLHDEMLDRPEKDLEILDPKYANRSSNEPLVLKAGSLEEEIGYARTIVRSHLHQHPNSNCCIALAGYSTCEVGRFANKLGLRALDGSGGFLREDLVLSDLEQTKGYEFDLVVIVNCCEGVLPPHDAPIDEMYRDGCRLYVAMTRAKNDLYLSYHGEPSPWLQSARKKLSFFDWNEVEELNTEFMTLAPEKLPEIEESDDSDIGALNGEQYCYTGYALGLSHEAQEKLRELVDGRGLTRNRERVKWRSVGDLKKDLESSPRARGIFGPKTSVEIRDNLKAF</sequence>
<keyword evidence="3 10" id="KW-0347">Helicase</keyword>
<evidence type="ECO:0000256" key="9">
    <source>
        <dbReference type="ARBA" id="ARBA00048988"/>
    </source>
</evidence>
<evidence type="ECO:0000313" key="13">
    <source>
        <dbReference type="Proteomes" id="UP000190787"/>
    </source>
</evidence>
<dbReference type="InterPro" id="IPR014017">
    <property type="entry name" value="DNA_helicase_UvrD-like_C"/>
</dbReference>
<keyword evidence="1 10" id="KW-0547">Nucleotide-binding</keyword>
<evidence type="ECO:0000313" key="12">
    <source>
        <dbReference type="EMBL" id="OOY24897.1"/>
    </source>
</evidence>
<evidence type="ECO:0000256" key="5">
    <source>
        <dbReference type="ARBA" id="ARBA00023235"/>
    </source>
</evidence>
<dbReference type="Gene3D" id="3.40.50.300">
    <property type="entry name" value="P-loop containing nucleotide triphosphate hydrolases"/>
    <property type="match status" value="2"/>
</dbReference>
<keyword evidence="2 10" id="KW-0378">Hydrolase</keyword>
<keyword evidence="5" id="KW-0413">Isomerase</keyword>
<evidence type="ECO:0000256" key="2">
    <source>
        <dbReference type="ARBA" id="ARBA00022801"/>
    </source>
</evidence>
<evidence type="ECO:0000256" key="10">
    <source>
        <dbReference type="PROSITE-ProRule" id="PRU00560"/>
    </source>
</evidence>
<gene>
    <name evidence="12" type="ORF">BMI91_00135</name>
</gene>
<reference evidence="12 13" key="1">
    <citation type="submission" date="2016-11" db="EMBL/GenBank/DDBJ databases">
        <title>A multilocus sequence analysis scheme for characterization of bacteria in the genus Thioclava.</title>
        <authorList>
            <person name="Liu Y."/>
            <person name="Shao Z."/>
        </authorList>
    </citation>
    <scope>NUCLEOTIDE SEQUENCE [LARGE SCALE GENOMIC DNA]</scope>
    <source>
        <strain evidence="12 13">TAW-CT134</strain>
    </source>
</reference>
<comment type="catalytic activity">
    <reaction evidence="9">
        <text>ATP + H2O = ADP + phosphate + H(+)</text>
        <dbReference type="Rhea" id="RHEA:13065"/>
        <dbReference type="ChEBI" id="CHEBI:15377"/>
        <dbReference type="ChEBI" id="CHEBI:15378"/>
        <dbReference type="ChEBI" id="CHEBI:30616"/>
        <dbReference type="ChEBI" id="CHEBI:43474"/>
        <dbReference type="ChEBI" id="CHEBI:456216"/>
        <dbReference type="EC" id="5.6.2.4"/>
    </reaction>
</comment>
<name>A0ABX3MYV5_9RHOB</name>
<protein>
    <recommendedName>
        <fullName evidence="7">DNA 3'-5' helicase</fullName>
        <ecNumber evidence="7">5.6.2.4</ecNumber>
    </recommendedName>
    <alternativeName>
        <fullName evidence="8">DNA 3'-5' helicase II</fullName>
    </alternativeName>
</protein>
<dbReference type="Pfam" id="PF00580">
    <property type="entry name" value="UvrD-helicase"/>
    <property type="match status" value="1"/>
</dbReference>
<proteinExistence type="predicted"/>
<dbReference type="Proteomes" id="UP000190787">
    <property type="component" value="Unassembled WGS sequence"/>
</dbReference>
<feature type="binding site" evidence="10">
    <location>
        <begin position="300"/>
        <end position="307"/>
    </location>
    <ligand>
        <name>ATP</name>
        <dbReference type="ChEBI" id="CHEBI:30616"/>
    </ligand>
</feature>
<evidence type="ECO:0000256" key="7">
    <source>
        <dbReference type="ARBA" id="ARBA00034808"/>
    </source>
</evidence>
<organism evidence="12 13">
    <name type="scientific">Thioclava sediminum</name>
    <dbReference type="NCBI Taxonomy" id="1915319"/>
    <lineage>
        <taxon>Bacteria</taxon>
        <taxon>Pseudomonadati</taxon>
        <taxon>Pseudomonadota</taxon>
        <taxon>Alphaproteobacteria</taxon>
        <taxon>Rhodobacterales</taxon>
        <taxon>Paracoccaceae</taxon>
        <taxon>Thioclava</taxon>
    </lineage>
</organism>
<feature type="domain" description="UvrD-like helicase ATP-binding" evidence="11">
    <location>
        <begin position="279"/>
        <end position="594"/>
    </location>
</feature>
<dbReference type="SUPFAM" id="SSF52540">
    <property type="entry name" value="P-loop containing nucleoside triphosphate hydrolases"/>
    <property type="match status" value="1"/>
</dbReference>
<keyword evidence="13" id="KW-1185">Reference proteome</keyword>
<dbReference type="InterPro" id="IPR000212">
    <property type="entry name" value="DNA_helicase_UvrD/REP"/>
</dbReference>
<dbReference type="InterPro" id="IPR027417">
    <property type="entry name" value="P-loop_NTPase"/>
</dbReference>
<comment type="caution">
    <text evidence="12">The sequence shown here is derived from an EMBL/GenBank/DDBJ whole genome shotgun (WGS) entry which is preliminary data.</text>
</comment>
<evidence type="ECO:0000256" key="8">
    <source>
        <dbReference type="ARBA" id="ARBA00034923"/>
    </source>
</evidence>
<evidence type="ECO:0000259" key="11">
    <source>
        <dbReference type="PROSITE" id="PS51198"/>
    </source>
</evidence>
<dbReference type="InterPro" id="IPR014016">
    <property type="entry name" value="UvrD-like_ATP-bd"/>
</dbReference>
<dbReference type="Pfam" id="PF13361">
    <property type="entry name" value="UvrD_C"/>
    <property type="match status" value="1"/>
</dbReference>
<dbReference type="PROSITE" id="PS51198">
    <property type="entry name" value="UVRD_HELICASE_ATP_BIND"/>
    <property type="match status" value="1"/>
</dbReference>
<evidence type="ECO:0000256" key="1">
    <source>
        <dbReference type="ARBA" id="ARBA00022741"/>
    </source>
</evidence>
<evidence type="ECO:0000256" key="6">
    <source>
        <dbReference type="ARBA" id="ARBA00034617"/>
    </source>
</evidence>
<accession>A0ABX3MYV5</accession>